<feature type="transmembrane region" description="Helical" evidence="10">
    <location>
        <begin position="62"/>
        <end position="82"/>
    </location>
</feature>
<feature type="transmembrane region" description="Helical" evidence="10">
    <location>
        <begin position="364"/>
        <end position="385"/>
    </location>
</feature>
<organism evidence="13 14">
    <name type="scientific">Asparagus officinalis</name>
    <name type="common">Garden asparagus</name>
    <dbReference type="NCBI Taxonomy" id="4686"/>
    <lineage>
        <taxon>Eukaryota</taxon>
        <taxon>Viridiplantae</taxon>
        <taxon>Streptophyta</taxon>
        <taxon>Embryophyta</taxon>
        <taxon>Tracheophyta</taxon>
        <taxon>Spermatophyta</taxon>
        <taxon>Magnoliopsida</taxon>
        <taxon>Liliopsida</taxon>
        <taxon>Asparagales</taxon>
        <taxon>Asparagaceae</taxon>
        <taxon>Asparagoideae</taxon>
        <taxon>Asparagus</taxon>
    </lineage>
</organism>
<evidence type="ECO:0000259" key="12">
    <source>
        <dbReference type="Pfam" id="PF22776"/>
    </source>
</evidence>
<feature type="transmembrane region" description="Helical" evidence="10">
    <location>
        <begin position="21"/>
        <end position="42"/>
    </location>
</feature>
<evidence type="ECO:0000256" key="1">
    <source>
        <dbReference type="ARBA" id="ARBA00004141"/>
    </source>
</evidence>
<feature type="transmembrane region" description="Helical" evidence="10">
    <location>
        <begin position="219"/>
        <end position="238"/>
    </location>
</feature>
<evidence type="ECO:0000256" key="5">
    <source>
        <dbReference type="ARBA" id="ARBA00022692"/>
    </source>
</evidence>
<accession>A0A5P1EJ26</accession>
<comment type="similarity">
    <text evidence="2">Belongs to the HAK/KUP transporter (TC 2.A.72.3) family.</text>
</comment>
<evidence type="ECO:0000256" key="6">
    <source>
        <dbReference type="ARBA" id="ARBA00022958"/>
    </source>
</evidence>
<dbReference type="Pfam" id="PF22776">
    <property type="entry name" value="K_trans_C"/>
    <property type="match status" value="1"/>
</dbReference>
<keyword evidence="7 10" id="KW-1133">Transmembrane helix</keyword>
<dbReference type="PANTHER" id="PTHR30540">
    <property type="entry name" value="OSMOTIC STRESS POTASSIUM TRANSPORTER"/>
    <property type="match status" value="1"/>
</dbReference>
<evidence type="ECO:0000256" key="10">
    <source>
        <dbReference type="SAM" id="Phobius"/>
    </source>
</evidence>
<dbReference type="InterPro" id="IPR053952">
    <property type="entry name" value="K_trans_C"/>
</dbReference>
<evidence type="ECO:0000313" key="13">
    <source>
        <dbReference type="EMBL" id="ONK65774.1"/>
    </source>
</evidence>
<evidence type="ECO:0000256" key="7">
    <source>
        <dbReference type="ARBA" id="ARBA00022989"/>
    </source>
</evidence>
<feature type="domain" description="K+ potassium transporter integral membrane" evidence="11">
    <location>
        <begin position="336"/>
        <end position="430"/>
    </location>
</feature>
<evidence type="ECO:0000256" key="8">
    <source>
        <dbReference type="ARBA" id="ARBA00023065"/>
    </source>
</evidence>
<comment type="subcellular location">
    <subcellularLocation>
        <location evidence="1">Membrane</location>
        <topology evidence="1">Multi-pass membrane protein</topology>
    </subcellularLocation>
</comment>
<dbReference type="OMA" id="HGAYWSI"/>
<evidence type="ECO:0000313" key="14">
    <source>
        <dbReference type="Proteomes" id="UP000243459"/>
    </source>
</evidence>
<feature type="domain" description="K+ potassium transporter C-terminal" evidence="12">
    <location>
        <begin position="442"/>
        <end position="628"/>
    </location>
</feature>
<feature type="transmembrane region" description="Helical" evidence="10">
    <location>
        <begin position="294"/>
        <end position="313"/>
    </location>
</feature>
<evidence type="ECO:0000256" key="4">
    <source>
        <dbReference type="ARBA" id="ARBA00022538"/>
    </source>
</evidence>
<dbReference type="Proteomes" id="UP000243459">
    <property type="component" value="Chromosome 6"/>
</dbReference>
<keyword evidence="3" id="KW-0813">Transport</keyword>
<dbReference type="Pfam" id="PF02705">
    <property type="entry name" value="K_trans"/>
    <property type="match status" value="2"/>
</dbReference>
<keyword evidence="8" id="KW-0406">Ion transport</keyword>
<proteinExistence type="inferred from homology"/>
<feature type="transmembrane region" description="Helical" evidence="10">
    <location>
        <begin position="334"/>
        <end position="358"/>
    </location>
</feature>
<keyword evidence="14" id="KW-1185">Reference proteome</keyword>
<evidence type="ECO:0000256" key="3">
    <source>
        <dbReference type="ARBA" id="ARBA00022448"/>
    </source>
</evidence>
<gene>
    <name evidence="13" type="ORF">A4U43_C06F840</name>
</gene>
<keyword evidence="4" id="KW-0633">Potassium transport</keyword>
<protein>
    <recommendedName>
        <fullName evidence="15">Potassium transporter</fullName>
    </recommendedName>
</protein>
<dbReference type="PANTHER" id="PTHR30540:SF88">
    <property type="entry name" value="POTASSIUM TRANSPORTER 13-RELATED"/>
    <property type="match status" value="1"/>
</dbReference>
<dbReference type="InterPro" id="IPR053951">
    <property type="entry name" value="K_trans_N"/>
</dbReference>
<dbReference type="Gramene" id="ONK65774">
    <property type="protein sequence ID" value="ONK65774"/>
    <property type="gene ID" value="A4U43_C06F840"/>
</dbReference>
<sequence>MDPESASTSPESRSPKTYRTNLLLAYQSFGVVFGDLTISPIYVYKSTFSGKLRLHEEDDEVLGILSLVFWTLTLIALCKYTAIVLGADDNGEGGTFALYSLLCRNSKMGLLHAQHAVPEHLAAYNPGTSGKETKTTLIIKNFFEKHQSSRILLLLFVLMGTSMVVGDGVLTPAMSVLSAVSGLEIKFLELHENYSVFIACLIIVALFALQHYGTHRVGFLFAPILIAWLACIGGLGIYNTIKWNPSVVRAISPYYIYNFFKKAGKDGWSSLGGAVLCITGAEAMFADLGHFSKISIRMAFTWIVYPCLLLAYMGEAAYLSKHKEDLERSFFKAIPGLSVITVMLVTTCLMFLIITTVWNQSVFSAFLFTIIFASLELLYFTACLLKFPHGGWLPFLLSIITLTTMSIWHYGTAKKLNFELHNKVSLDSLLSLGPTLGLARVPGVALVLTNSVAGVPPMFAHFVTNFPAFHRVLIFVSVQTYVVPTIPENERFLIGRYGSKEHKMFWCILRYGYKDGGRDNYDFENRLLAKVTEFLRFERVGNVGGMRRVRFVCEDEECKEVKELMEEREAGVAYMMGNTIVVAREDAPLVKKLAIDGVYGFLRRNSRRPAVALGVPHTSLIEVGMVYNV</sequence>
<feature type="transmembrane region" description="Helical" evidence="10">
    <location>
        <begin position="392"/>
        <end position="411"/>
    </location>
</feature>
<dbReference type="GO" id="GO:0015079">
    <property type="term" value="F:potassium ion transmembrane transporter activity"/>
    <property type="evidence" value="ECO:0007669"/>
    <property type="project" value="InterPro"/>
</dbReference>
<keyword evidence="5 10" id="KW-0812">Transmembrane</keyword>
<evidence type="ECO:0008006" key="15">
    <source>
        <dbReference type="Google" id="ProtNLM"/>
    </source>
</evidence>
<feature type="transmembrane region" description="Helical" evidence="10">
    <location>
        <begin position="194"/>
        <end position="212"/>
    </location>
</feature>
<keyword evidence="6" id="KW-0630">Potassium</keyword>
<dbReference type="AlphaFoldDB" id="A0A5P1EJ26"/>
<dbReference type="InterPro" id="IPR003855">
    <property type="entry name" value="K+_transporter"/>
</dbReference>
<evidence type="ECO:0000256" key="2">
    <source>
        <dbReference type="ARBA" id="ARBA00008440"/>
    </source>
</evidence>
<keyword evidence="9 10" id="KW-0472">Membrane</keyword>
<reference evidence="14" key="1">
    <citation type="journal article" date="2017" name="Nat. Commun.">
        <title>The asparagus genome sheds light on the origin and evolution of a young Y chromosome.</title>
        <authorList>
            <person name="Harkess A."/>
            <person name="Zhou J."/>
            <person name="Xu C."/>
            <person name="Bowers J.E."/>
            <person name="Van der Hulst R."/>
            <person name="Ayyampalayam S."/>
            <person name="Mercati F."/>
            <person name="Riccardi P."/>
            <person name="McKain M.R."/>
            <person name="Kakrana A."/>
            <person name="Tang H."/>
            <person name="Ray J."/>
            <person name="Groenendijk J."/>
            <person name="Arikit S."/>
            <person name="Mathioni S.M."/>
            <person name="Nakano M."/>
            <person name="Shan H."/>
            <person name="Telgmann-Rauber A."/>
            <person name="Kanno A."/>
            <person name="Yue Z."/>
            <person name="Chen H."/>
            <person name="Li W."/>
            <person name="Chen Y."/>
            <person name="Xu X."/>
            <person name="Zhang Y."/>
            <person name="Luo S."/>
            <person name="Chen H."/>
            <person name="Gao J."/>
            <person name="Mao Z."/>
            <person name="Pires J.C."/>
            <person name="Luo M."/>
            <person name="Kudrna D."/>
            <person name="Wing R.A."/>
            <person name="Meyers B.C."/>
            <person name="Yi K."/>
            <person name="Kong H."/>
            <person name="Lavrijsen P."/>
            <person name="Sunseri F."/>
            <person name="Falavigna A."/>
            <person name="Ye Y."/>
            <person name="Leebens-Mack J.H."/>
            <person name="Chen G."/>
        </authorList>
    </citation>
    <scope>NUCLEOTIDE SEQUENCE [LARGE SCALE GENOMIC DNA]</scope>
    <source>
        <strain evidence="14">cv. DH0086</strain>
    </source>
</reference>
<dbReference type="EMBL" id="CM007386">
    <property type="protein sequence ID" value="ONK65774.1"/>
    <property type="molecule type" value="Genomic_DNA"/>
</dbReference>
<dbReference type="GO" id="GO:0016020">
    <property type="term" value="C:membrane"/>
    <property type="evidence" value="ECO:0007669"/>
    <property type="project" value="UniProtKB-SubCell"/>
</dbReference>
<evidence type="ECO:0000256" key="9">
    <source>
        <dbReference type="ARBA" id="ARBA00023136"/>
    </source>
</evidence>
<feature type="domain" description="K+ potassium transporter integral membrane" evidence="11">
    <location>
        <begin position="24"/>
        <end position="335"/>
    </location>
</feature>
<feature type="transmembrane region" description="Helical" evidence="10">
    <location>
        <begin position="151"/>
        <end position="174"/>
    </location>
</feature>
<name>A0A5P1EJ26_ASPOF</name>
<evidence type="ECO:0000259" key="11">
    <source>
        <dbReference type="Pfam" id="PF02705"/>
    </source>
</evidence>